<name>A0A074ZSL6_OPIVI</name>
<gene>
    <name evidence="2" type="ORF">T265_06405</name>
</gene>
<sequence>MPKPRQEQSRCQNRVRTMNLSVEIAASLHSAGNFACSTTRPGALKHWISDRTVALLKSRRNIPAGPEHNPLIRCDRSPEKVYDCICSLKRHRAPGPDDLPPALFKDGGEVLSQFRSDLFACIWEKESVPDKWCLVVMAPEGSTRARILPGCPSLDRGNREAKVGFEPRTIRSQGTTADEVNARISQARIDLAILHRMLHQKGISVGFEGRVCQTKVRTLLLYGCKAWLIQMADLRDLQTTDETTHKVAENSSTAHDRFRPSWGSSAVAHFRCLAAMPPKGRTRAGIQSGCPSLDSGSREAEVGFEPRTLRKNPPRVLDKNNNNRSAVTPFRCIVAMPTEGHLRTAKPPSCPSLDGSSRDAELSHPERPTKCLLLRENSPYIHRNHDYLDYSPYVTFVVLLPSQDVNRVILSAPRWRRWKIWLPIDVSGDLVVSFYPDCLNECLEV</sequence>
<organism evidence="2 3">
    <name type="scientific">Opisthorchis viverrini</name>
    <name type="common">Southeast Asian liver fluke</name>
    <dbReference type="NCBI Taxonomy" id="6198"/>
    <lineage>
        <taxon>Eukaryota</taxon>
        <taxon>Metazoa</taxon>
        <taxon>Spiralia</taxon>
        <taxon>Lophotrochozoa</taxon>
        <taxon>Platyhelminthes</taxon>
        <taxon>Trematoda</taxon>
        <taxon>Digenea</taxon>
        <taxon>Opisthorchiida</taxon>
        <taxon>Opisthorchiata</taxon>
        <taxon>Opisthorchiidae</taxon>
        <taxon>Opisthorchis</taxon>
    </lineage>
</organism>
<feature type="region of interest" description="Disordered" evidence="1">
    <location>
        <begin position="283"/>
        <end position="322"/>
    </location>
</feature>
<dbReference type="KEGG" id="ovi:T265_06405"/>
<protein>
    <submittedName>
        <fullName evidence="2">Uncharacterized protein</fullName>
    </submittedName>
</protein>
<dbReference type="EMBL" id="KL596750">
    <property type="protein sequence ID" value="KER26360.1"/>
    <property type="molecule type" value="Genomic_DNA"/>
</dbReference>
<dbReference type="AlphaFoldDB" id="A0A074ZSL6"/>
<feature type="region of interest" description="Disordered" evidence="1">
    <location>
        <begin position="343"/>
        <end position="363"/>
    </location>
</feature>
<evidence type="ECO:0000313" key="2">
    <source>
        <dbReference type="EMBL" id="KER26360.1"/>
    </source>
</evidence>
<reference evidence="2 3" key="1">
    <citation type="submission" date="2013-11" db="EMBL/GenBank/DDBJ databases">
        <title>Opisthorchis viverrini - life in the bile duct.</title>
        <authorList>
            <person name="Young N.D."/>
            <person name="Nagarajan N."/>
            <person name="Lin S.J."/>
            <person name="Korhonen P.K."/>
            <person name="Jex A.R."/>
            <person name="Hall R.S."/>
            <person name="Safavi-Hemami H."/>
            <person name="Kaewkong W."/>
            <person name="Bertrand D."/>
            <person name="Gao S."/>
            <person name="Seet Q."/>
            <person name="Wongkham S."/>
            <person name="Teh B.T."/>
            <person name="Wongkham C."/>
            <person name="Intapan P.M."/>
            <person name="Maleewong W."/>
            <person name="Yang X."/>
            <person name="Hu M."/>
            <person name="Wang Z."/>
            <person name="Hofmann A."/>
            <person name="Sternberg P.W."/>
            <person name="Tan P."/>
            <person name="Wang J."/>
            <person name="Gasser R.B."/>
        </authorList>
    </citation>
    <scope>NUCLEOTIDE SEQUENCE [LARGE SCALE GENOMIC DNA]</scope>
</reference>
<dbReference type="OrthoDB" id="193931at2759"/>
<keyword evidence="3" id="KW-1185">Reference proteome</keyword>
<proteinExistence type="predicted"/>
<accession>A0A074ZSL6</accession>
<dbReference type="GeneID" id="20320584"/>
<evidence type="ECO:0000256" key="1">
    <source>
        <dbReference type="SAM" id="MobiDB-lite"/>
    </source>
</evidence>
<dbReference type="CTD" id="20320584"/>
<evidence type="ECO:0000313" key="3">
    <source>
        <dbReference type="Proteomes" id="UP000054324"/>
    </source>
</evidence>
<dbReference type="RefSeq" id="XP_009169917.1">
    <property type="nucleotide sequence ID" value="XM_009171653.1"/>
</dbReference>
<dbReference type="Proteomes" id="UP000054324">
    <property type="component" value="Unassembled WGS sequence"/>
</dbReference>